<keyword evidence="2" id="KW-1185">Reference proteome</keyword>
<gene>
    <name evidence="1" type="ORF">HPB47_013764</name>
</gene>
<dbReference type="EMBL" id="JABSTQ010000199">
    <property type="protein sequence ID" value="KAG0445578.1"/>
    <property type="molecule type" value="Genomic_DNA"/>
</dbReference>
<accession>A0AC60R0X6</accession>
<evidence type="ECO:0000313" key="1">
    <source>
        <dbReference type="EMBL" id="KAG0445578.1"/>
    </source>
</evidence>
<feature type="non-terminal residue" evidence="1">
    <location>
        <position position="188"/>
    </location>
</feature>
<proteinExistence type="predicted"/>
<comment type="caution">
    <text evidence="1">The sequence shown here is derived from an EMBL/GenBank/DDBJ whole genome shotgun (WGS) entry which is preliminary data.</text>
</comment>
<feature type="non-terminal residue" evidence="1">
    <location>
        <position position="1"/>
    </location>
</feature>
<name>A0AC60R0X6_IXOPE</name>
<organism evidence="1 2">
    <name type="scientific">Ixodes persulcatus</name>
    <name type="common">Taiga tick</name>
    <dbReference type="NCBI Taxonomy" id="34615"/>
    <lineage>
        <taxon>Eukaryota</taxon>
        <taxon>Metazoa</taxon>
        <taxon>Ecdysozoa</taxon>
        <taxon>Arthropoda</taxon>
        <taxon>Chelicerata</taxon>
        <taxon>Arachnida</taxon>
        <taxon>Acari</taxon>
        <taxon>Parasitiformes</taxon>
        <taxon>Ixodida</taxon>
        <taxon>Ixodoidea</taxon>
        <taxon>Ixodidae</taxon>
        <taxon>Ixodinae</taxon>
        <taxon>Ixodes</taxon>
    </lineage>
</organism>
<evidence type="ECO:0000313" key="2">
    <source>
        <dbReference type="Proteomes" id="UP000805193"/>
    </source>
</evidence>
<dbReference type="Proteomes" id="UP000805193">
    <property type="component" value="Unassembled WGS sequence"/>
</dbReference>
<sequence length="188" mass="20974">HDLASLENGTLENRVLGAAHTGTLCKYYRVAETEDMPHTYSMVTVLAHEWGHLLGMVHDGVKATYYTPAYEHVVCNPKDGYIMAPHLYGARNGQWSACSLAHLKGFVRTLDQACLDITSQTRYTINMRELPGAKITKKQLCHDSFPDFGPMTYKTAKLSECSTMCCSKRFDTCMDVALVDGMKCKDGH</sequence>
<reference evidence="1 2" key="1">
    <citation type="journal article" date="2020" name="Cell">
        <title>Large-Scale Comparative Analyses of Tick Genomes Elucidate Their Genetic Diversity and Vector Capacities.</title>
        <authorList>
            <consortium name="Tick Genome and Microbiome Consortium (TIGMIC)"/>
            <person name="Jia N."/>
            <person name="Wang J."/>
            <person name="Shi W."/>
            <person name="Du L."/>
            <person name="Sun Y."/>
            <person name="Zhan W."/>
            <person name="Jiang J.F."/>
            <person name="Wang Q."/>
            <person name="Zhang B."/>
            <person name="Ji P."/>
            <person name="Bell-Sakyi L."/>
            <person name="Cui X.M."/>
            <person name="Yuan T.T."/>
            <person name="Jiang B.G."/>
            <person name="Yang W.F."/>
            <person name="Lam T.T."/>
            <person name="Chang Q.C."/>
            <person name="Ding S.J."/>
            <person name="Wang X.J."/>
            <person name="Zhu J.G."/>
            <person name="Ruan X.D."/>
            <person name="Zhao L."/>
            <person name="Wei J.T."/>
            <person name="Ye R.Z."/>
            <person name="Que T.C."/>
            <person name="Du C.H."/>
            <person name="Zhou Y.H."/>
            <person name="Cheng J.X."/>
            <person name="Dai P.F."/>
            <person name="Guo W.B."/>
            <person name="Han X.H."/>
            <person name="Huang E.J."/>
            <person name="Li L.F."/>
            <person name="Wei W."/>
            <person name="Gao Y.C."/>
            <person name="Liu J.Z."/>
            <person name="Shao H.Z."/>
            <person name="Wang X."/>
            <person name="Wang C.C."/>
            <person name="Yang T.C."/>
            <person name="Huo Q.B."/>
            <person name="Li W."/>
            <person name="Chen H.Y."/>
            <person name="Chen S.E."/>
            <person name="Zhou L.G."/>
            <person name="Ni X.B."/>
            <person name="Tian J.H."/>
            <person name="Sheng Y."/>
            <person name="Liu T."/>
            <person name="Pan Y.S."/>
            <person name="Xia L.Y."/>
            <person name="Li J."/>
            <person name="Zhao F."/>
            <person name="Cao W.C."/>
        </authorList>
    </citation>
    <scope>NUCLEOTIDE SEQUENCE [LARGE SCALE GENOMIC DNA]</scope>
    <source>
        <strain evidence="1">Iper-2018</strain>
    </source>
</reference>
<protein>
    <submittedName>
        <fullName evidence="1">Uncharacterized protein</fullName>
    </submittedName>
</protein>